<dbReference type="Pfam" id="PF00903">
    <property type="entry name" value="Glyoxalase"/>
    <property type="match status" value="1"/>
</dbReference>
<dbReference type="EMBL" id="CACRSQ010000007">
    <property type="protein sequence ID" value="VYT35099.1"/>
    <property type="molecule type" value="Genomic_DNA"/>
</dbReference>
<name>A0A6N2VXD1_9FIRM</name>
<proteinExistence type="predicted"/>
<dbReference type="InterPro" id="IPR037523">
    <property type="entry name" value="VOC_core"/>
</dbReference>
<gene>
    <name evidence="1" type="ORF">ACLFYP115_02902</name>
</gene>
<accession>A0A6N2VXD1</accession>
<dbReference type="PANTHER" id="PTHR36503">
    <property type="entry name" value="BLR2520 PROTEIN"/>
    <property type="match status" value="1"/>
</dbReference>
<dbReference type="InterPro" id="IPR004360">
    <property type="entry name" value="Glyas_Fos-R_dOase_dom"/>
</dbReference>
<dbReference type="GeneID" id="69470052"/>
<sequence>MLKMTAAGLFVTDMEKMVAFYRDVMGMKTDWEGTPNAELYSGDMCLIMFGRKDFEEMTGRNFGYPDKINGTVELAFDLPSYEDVDREYQRVLEAGAEPVLAPVTEPWGQRTSYVADPDGNLIEIGSFGKE</sequence>
<dbReference type="Gene3D" id="3.10.180.10">
    <property type="entry name" value="2,3-Dihydroxybiphenyl 1,2-Dioxygenase, domain 1"/>
    <property type="match status" value="1"/>
</dbReference>
<evidence type="ECO:0000313" key="1">
    <source>
        <dbReference type="EMBL" id="VYT35099.1"/>
    </source>
</evidence>
<dbReference type="PROSITE" id="PS51819">
    <property type="entry name" value="VOC"/>
    <property type="match status" value="1"/>
</dbReference>
<dbReference type="RefSeq" id="WP_006566474.1">
    <property type="nucleotide sequence ID" value="NZ_BAABRZ010000002.1"/>
</dbReference>
<organism evidence="1">
    <name type="scientific">Anaerostipes caccae</name>
    <dbReference type="NCBI Taxonomy" id="105841"/>
    <lineage>
        <taxon>Bacteria</taxon>
        <taxon>Bacillati</taxon>
        <taxon>Bacillota</taxon>
        <taxon>Clostridia</taxon>
        <taxon>Lachnospirales</taxon>
        <taxon>Lachnospiraceae</taxon>
        <taxon>Anaerostipes</taxon>
    </lineage>
</organism>
<dbReference type="InterPro" id="IPR029068">
    <property type="entry name" value="Glyas_Bleomycin-R_OHBP_Dase"/>
</dbReference>
<reference evidence="1" key="1">
    <citation type="submission" date="2019-11" db="EMBL/GenBank/DDBJ databases">
        <authorList>
            <person name="Feng L."/>
        </authorList>
    </citation>
    <scope>NUCLEOTIDE SEQUENCE</scope>
    <source>
        <strain evidence="1">AcaccaeLFYP115</strain>
    </source>
</reference>
<dbReference type="AlphaFoldDB" id="A0A6N2VXD1"/>
<dbReference type="SUPFAM" id="SSF54593">
    <property type="entry name" value="Glyoxalase/Bleomycin resistance protein/Dihydroxybiphenyl dioxygenase"/>
    <property type="match status" value="1"/>
</dbReference>
<protein>
    <submittedName>
        <fullName evidence="1">Glyoxalase-like domain protein</fullName>
    </submittedName>
</protein>
<dbReference type="PANTHER" id="PTHR36503:SF3">
    <property type="entry name" value="BLR0126 PROTEIN"/>
    <property type="match status" value="1"/>
</dbReference>